<dbReference type="AlphaFoldDB" id="A0A0K9PBB4"/>
<evidence type="ECO:0000259" key="6">
    <source>
        <dbReference type="Pfam" id="PF03168"/>
    </source>
</evidence>
<evidence type="ECO:0000256" key="4">
    <source>
        <dbReference type="ARBA" id="ARBA00023136"/>
    </source>
</evidence>
<reference evidence="8" key="1">
    <citation type="journal article" date="2016" name="Nature">
        <title>The genome of the seagrass Zostera marina reveals angiosperm adaptation to the sea.</title>
        <authorList>
            <person name="Olsen J.L."/>
            <person name="Rouze P."/>
            <person name="Verhelst B."/>
            <person name="Lin Y.-C."/>
            <person name="Bayer T."/>
            <person name="Collen J."/>
            <person name="Dattolo E."/>
            <person name="De Paoli E."/>
            <person name="Dittami S."/>
            <person name="Maumus F."/>
            <person name="Michel G."/>
            <person name="Kersting A."/>
            <person name="Lauritano C."/>
            <person name="Lohaus R."/>
            <person name="Toepel M."/>
            <person name="Tonon T."/>
            <person name="Vanneste K."/>
            <person name="Amirebrahimi M."/>
            <person name="Brakel J."/>
            <person name="Bostroem C."/>
            <person name="Chovatia M."/>
            <person name="Grimwood J."/>
            <person name="Jenkins J.W."/>
            <person name="Jueterbock A."/>
            <person name="Mraz A."/>
            <person name="Stam W.T."/>
            <person name="Tice H."/>
            <person name="Bornberg-Bauer E."/>
            <person name="Green P.J."/>
            <person name="Pearson G.A."/>
            <person name="Procaccini G."/>
            <person name="Duarte C.M."/>
            <person name="Schmutz J."/>
            <person name="Reusch T.B.H."/>
            <person name="Van de Peer Y."/>
        </authorList>
    </citation>
    <scope>NUCLEOTIDE SEQUENCE [LARGE SCALE GENOMIC DNA]</scope>
    <source>
        <strain evidence="8">cv. Finnish</strain>
    </source>
</reference>
<protein>
    <submittedName>
        <fullName evidence="7">Harpin-induced like protein 27</fullName>
    </submittedName>
</protein>
<dbReference type="GO" id="GO:0098542">
    <property type="term" value="P:defense response to other organism"/>
    <property type="evidence" value="ECO:0007669"/>
    <property type="project" value="InterPro"/>
</dbReference>
<feature type="domain" description="Late embryogenesis abundant protein LEA-2 subgroup" evidence="6">
    <location>
        <begin position="92"/>
        <end position="184"/>
    </location>
</feature>
<dbReference type="OrthoDB" id="778052at2759"/>
<keyword evidence="8" id="KW-1185">Reference proteome</keyword>
<name>A0A0K9PBB4_ZOSMR</name>
<dbReference type="STRING" id="29655.A0A0K9PBB4"/>
<dbReference type="PANTHER" id="PTHR31234:SF72">
    <property type="entry name" value="NDR1_HIN1-LIKE PROTEIN 6"/>
    <property type="match status" value="1"/>
</dbReference>
<dbReference type="EMBL" id="LFYR01001032">
    <property type="protein sequence ID" value="KMZ65485.1"/>
    <property type="molecule type" value="Genomic_DNA"/>
</dbReference>
<sequence>MSETGGPPNRRNLPRYYSKKPEKDGDGCINCGCFLWFCIFLLVFIFILAGIIVYTVLCLDPKPSVYKFNRLQIGEFDMSPDLSNLRTEIDMTVEAENPNRNIGISYEKDSLVAVVYKGAMLCSGQLPSFYQDRQNTTIFNVKLLGNSTFGPVLHSALEENQHAQTIPLDIYVKVPVIIRAWTTHTRELTVFVNANVVIDNLKAKKKVSIKSATYKYNVKF</sequence>
<accession>A0A0K9PBB4</accession>
<evidence type="ECO:0000313" key="7">
    <source>
        <dbReference type="EMBL" id="KMZ65485.1"/>
    </source>
</evidence>
<organism evidence="7 8">
    <name type="scientific">Zostera marina</name>
    <name type="common">Eelgrass</name>
    <dbReference type="NCBI Taxonomy" id="29655"/>
    <lineage>
        <taxon>Eukaryota</taxon>
        <taxon>Viridiplantae</taxon>
        <taxon>Streptophyta</taxon>
        <taxon>Embryophyta</taxon>
        <taxon>Tracheophyta</taxon>
        <taxon>Spermatophyta</taxon>
        <taxon>Magnoliopsida</taxon>
        <taxon>Liliopsida</taxon>
        <taxon>Zosteraceae</taxon>
        <taxon>Zostera</taxon>
    </lineage>
</organism>
<dbReference type="Proteomes" id="UP000036987">
    <property type="component" value="Unassembled WGS sequence"/>
</dbReference>
<proteinExistence type="predicted"/>
<dbReference type="InterPro" id="IPR004864">
    <property type="entry name" value="LEA_2"/>
</dbReference>
<comment type="subcellular location">
    <subcellularLocation>
        <location evidence="1">Membrane</location>
        <topology evidence="1">Single-pass membrane protein</topology>
    </subcellularLocation>
</comment>
<evidence type="ECO:0000313" key="8">
    <source>
        <dbReference type="Proteomes" id="UP000036987"/>
    </source>
</evidence>
<dbReference type="InterPro" id="IPR044839">
    <property type="entry name" value="NDR1-like"/>
</dbReference>
<dbReference type="PANTHER" id="PTHR31234">
    <property type="entry name" value="LATE EMBRYOGENESIS ABUNDANT (LEA) HYDROXYPROLINE-RICH GLYCOPROTEIN FAMILY"/>
    <property type="match status" value="1"/>
</dbReference>
<dbReference type="GO" id="GO:0016020">
    <property type="term" value="C:membrane"/>
    <property type="evidence" value="ECO:0007669"/>
    <property type="project" value="UniProtKB-SubCell"/>
</dbReference>
<evidence type="ECO:0000256" key="3">
    <source>
        <dbReference type="ARBA" id="ARBA00022989"/>
    </source>
</evidence>
<evidence type="ECO:0000256" key="1">
    <source>
        <dbReference type="ARBA" id="ARBA00004167"/>
    </source>
</evidence>
<keyword evidence="4 5" id="KW-0472">Membrane</keyword>
<gene>
    <name evidence="7" type="ORF">ZOSMA_31G00730</name>
</gene>
<keyword evidence="2 5" id="KW-0812">Transmembrane</keyword>
<dbReference type="OMA" id="YGGEYYY"/>
<feature type="transmembrane region" description="Helical" evidence="5">
    <location>
        <begin position="34"/>
        <end position="57"/>
    </location>
</feature>
<comment type="caution">
    <text evidence="7">The sequence shown here is derived from an EMBL/GenBank/DDBJ whole genome shotgun (WGS) entry which is preliminary data.</text>
</comment>
<dbReference type="Pfam" id="PF03168">
    <property type="entry name" value="LEA_2"/>
    <property type="match status" value="1"/>
</dbReference>
<keyword evidence="3 5" id="KW-1133">Transmembrane helix</keyword>
<evidence type="ECO:0000256" key="5">
    <source>
        <dbReference type="SAM" id="Phobius"/>
    </source>
</evidence>
<evidence type="ECO:0000256" key="2">
    <source>
        <dbReference type="ARBA" id="ARBA00022692"/>
    </source>
</evidence>